<name>A0A8S9GPQ2_BRACR</name>
<evidence type="ECO:0000256" key="1">
    <source>
        <dbReference type="SAM" id="MobiDB-lite"/>
    </source>
</evidence>
<accession>A0A8S9GPQ2</accession>
<comment type="caution">
    <text evidence="2">The sequence shown here is derived from an EMBL/GenBank/DDBJ whole genome shotgun (WGS) entry which is preliminary data.</text>
</comment>
<reference evidence="2" key="1">
    <citation type="submission" date="2019-12" db="EMBL/GenBank/DDBJ databases">
        <title>Genome sequencing and annotation of Brassica cretica.</title>
        <authorList>
            <person name="Studholme D.J."/>
            <person name="Sarris P.F."/>
        </authorList>
    </citation>
    <scope>NUCLEOTIDE SEQUENCE</scope>
    <source>
        <strain evidence="2">PFS-102/07</strain>
        <tissue evidence="2">Leaf</tissue>
    </source>
</reference>
<protein>
    <submittedName>
        <fullName evidence="2">Uncharacterized protein</fullName>
    </submittedName>
</protein>
<proteinExistence type="predicted"/>
<evidence type="ECO:0000313" key="2">
    <source>
        <dbReference type="EMBL" id="KAF2546804.1"/>
    </source>
</evidence>
<feature type="region of interest" description="Disordered" evidence="1">
    <location>
        <begin position="95"/>
        <end position="119"/>
    </location>
</feature>
<sequence length="119" mass="12679">MAHDREPANTTQLAAAEKLGNQADSLKARLDRSNWSTFDQARIRAVFAMPEGTDRAPLVGGSEDAELARLKEMEGDCEDLITSTAVPDWSISELDLPQVSDDSADQVGGSSVPDDSASS</sequence>
<gene>
    <name evidence="2" type="ORF">F2Q70_00022941</name>
</gene>
<dbReference type="EMBL" id="QGKY02001925">
    <property type="protein sequence ID" value="KAF2546804.1"/>
    <property type="molecule type" value="Genomic_DNA"/>
</dbReference>
<organism evidence="2">
    <name type="scientific">Brassica cretica</name>
    <name type="common">Mustard</name>
    <dbReference type="NCBI Taxonomy" id="69181"/>
    <lineage>
        <taxon>Eukaryota</taxon>
        <taxon>Viridiplantae</taxon>
        <taxon>Streptophyta</taxon>
        <taxon>Embryophyta</taxon>
        <taxon>Tracheophyta</taxon>
        <taxon>Spermatophyta</taxon>
        <taxon>Magnoliopsida</taxon>
        <taxon>eudicotyledons</taxon>
        <taxon>Gunneridae</taxon>
        <taxon>Pentapetalae</taxon>
        <taxon>rosids</taxon>
        <taxon>malvids</taxon>
        <taxon>Brassicales</taxon>
        <taxon>Brassicaceae</taxon>
        <taxon>Brassiceae</taxon>
        <taxon>Brassica</taxon>
    </lineage>
</organism>
<dbReference type="AlphaFoldDB" id="A0A8S9GPQ2"/>